<dbReference type="SUPFAM" id="SSF46589">
    <property type="entry name" value="tRNA-binding arm"/>
    <property type="match status" value="1"/>
</dbReference>
<feature type="domain" description="Aminoacyl-transfer RNA synthetases class-II family profile" evidence="10">
    <location>
        <begin position="146"/>
        <end position="419"/>
    </location>
</feature>
<dbReference type="Pfam" id="PF00587">
    <property type="entry name" value="tRNA-synt_2b"/>
    <property type="match status" value="1"/>
</dbReference>
<comment type="domain">
    <text evidence="6">Consists of two distinct domains, a catalytic core and a N-terminal extension that is involved in tRNA binding.</text>
</comment>
<comment type="function">
    <text evidence="6">Catalyzes the attachment of serine to tRNA(Ser). Is also able to aminoacylate tRNA(Sec) with serine, to form the misacylated tRNA L-seryl-tRNA(Sec), which will be further converted into selenocysteinyl-tRNA(Sec).</text>
</comment>
<comment type="catalytic activity">
    <reaction evidence="6">
        <text>tRNA(Sec) + L-serine + ATP = L-seryl-tRNA(Sec) + AMP + diphosphate + H(+)</text>
        <dbReference type="Rhea" id="RHEA:42580"/>
        <dbReference type="Rhea" id="RHEA-COMP:9742"/>
        <dbReference type="Rhea" id="RHEA-COMP:10128"/>
        <dbReference type="ChEBI" id="CHEBI:15378"/>
        <dbReference type="ChEBI" id="CHEBI:30616"/>
        <dbReference type="ChEBI" id="CHEBI:33019"/>
        <dbReference type="ChEBI" id="CHEBI:33384"/>
        <dbReference type="ChEBI" id="CHEBI:78442"/>
        <dbReference type="ChEBI" id="CHEBI:78533"/>
        <dbReference type="ChEBI" id="CHEBI:456215"/>
        <dbReference type="EC" id="6.1.1.11"/>
    </reaction>
</comment>
<dbReference type="InterPro" id="IPR042103">
    <property type="entry name" value="SerRS_1_N_sf"/>
</dbReference>
<dbReference type="InterPro" id="IPR010978">
    <property type="entry name" value="tRNA-bd_arm"/>
</dbReference>
<dbReference type="CDD" id="cd00770">
    <property type="entry name" value="SerRS_core"/>
    <property type="match status" value="1"/>
</dbReference>
<dbReference type="InterPro" id="IPR015866">
    <property type="entry name" value="Ser-tRNA-synth_1_N"/>
</dbReference>
<feature type="coiled-coil region" evidence="9">
    <location>
        <begin position="69"/>
        <end position="103"/>
    </location>
</feature>
<evidence type="ECO:0000256" key="5">
    <source>
        <dbReference type="ARBA" id="ARBA00023146"/>
    </source>
</evidence>
<dbReference type="SUPFAM" id="SSF55681">
    <property type="entry name" value="Class II aaRS and biotin synthetases"/>
    <property type="match status" value="1"/>
</dbReference>
<evidence type="ECO:0000256" key="2">
    <source>
        <dbReference type="ARBA" id="ARBA00022741"/>
    </source>
</evidence>
<evidence type="ECO:0000259" key="10">
    <source>
        <dbReference type="PROSITE" id="PS50862"/>
    </source>
</evidence>
<gene>
    <name evidence="6" type="primary">serS</name>
    <name evidence="11" type="ORF">SAMN05216555_106189</name>
</gene>
<dbReference type="STRING" id="1045773.SAMN05216555_106189"/>
<dbReference type="InterPro" id="IPR045864">
    <property type="entry name" value="aa-tRNA-synth_II/BPL/LPL"/>
</dbReference>
<dbReference type="HAMAP" id="MF_00176">
    <property type="entry name" value="Ser_tRNA_synth_type1"/>
    <property type="match status" value="1"/>
</dbReference>
<feature type="binding site" evidence="8">
    <location>
        <begin position="284"/>
        <end position="287"/>
    </location>
    <ligand>
        <name>ATP</name>
        <dbReference type="ChEBI" id="CHEBI:30616"/>
    </ligand>
</feature>
<feature type="binding site" evidence="6 8">
    <location>
        <begin position="268"/>
        <end position="270"/>
    </location>
    <ligand>
        <name>ATP</name>
        <dbReference type="ChEBI" id="CHEBI:30616"/>
    </ligand>
</feature>
<dbReference type="EMBL" id="FNEI01000006">
    <property type="protein sequence ID" value="SDJ04365.1"/>
    <property type="molecule type" value="Genomic_DNA"/>
</dbReference>
<feature type="binding site" evidence="6 7">
    <location>
        <position position="291"/>
    </location>
    <ligand>
        <name>L-serine</name>
        <dbReference type="ChEBI" id="CHEBI:33384"/>
    </ligand>
</feature>
<dbReference type="InterPro" id="IPR033729">
    <property type="entry name" value="SerRS_core"/>
</dbReference>
<dbReference type="PIRSF" id="PIRSF001529">
    <property type="entry name" value="Ser-tRNA-synth_IIa"/>
    <property type="match status" value="1"/>
</dbReference>
<name>A0A1G8QIZ4_9MICC</name>
<proteinExistence type="inferred from homology"/>
<dbReference type="AlphaFoldDB" id="A0A1G8QIZ4"/>
<feature type="binding site" evidence="6">
    <location>
        <position position="395"/>
    </location>
    <ligand>
        <name>L-serine</name>
        <dbReference type="ChEBI" id="CHEBI:33384"/>
    </ligand>
</feature>
<accession>A0A1G8QIZ4</accession>
<dbReference type="EC" id="6.1.1.11" evidence="6"/>
<comment type="similarity">
    <text evidence="6">Belongs to the class-II aminoacyl-tRNA synthetase family. Type-1 seryl-tRNA synthetase subfamily.</text>
</comment>
<feature type="site" description="Important for serine binding" evidence="7">
    <location>
        <position position="395"/>
    </location>
</feature>
<dbReference type="GO" id="GO:0005737">
    <property type="term" value="C:cytoplasm"/>
    <property type="evidence" value="ECO:0007669"/>
    <property type="project" value="UniProtKB-SubCell"/>
</dbReference>
<evidence type="ECO:0000256" key="1">
    <source>
        <dbReference type="ARBA" id="ARBA00022598"/>
    </source>
</evidence>
<feature type="binding site" evidence="7">
    <location>
        <position position="268"/>
    </location>
    <ligand>
        <name>L-serine</name>
        <dbReference type="ChEBI" id="CHEBI:33384"/>
    </ligand>
</feature>
<dbReference type="Pfam" id="PF02403">
    <property type="entry name" value="Seryl_tRNA_N"/>
    <property type="match status" value="1"/>
</dbReference>
<dbReference type="PANTHER" id="PTHR11778">
    <property type="entry name" value="SERYL-TRNA SYNTHETASE"/>
    <property type="match status" value="1"/>
</dbReference>
<evidence type="ECO:0000256" key="9">
    <source>
        <dbReference type="SAM" id="Coils"/>
    </source>
</evidence>
<keyword evidence="3 6" id="KW-0067">ATP-binding</keyword>
<dbReference type="NCBIfam" id="TIGR00414">
    <property type="entry name" value="serS"/>
    <property type="match status" value="1"/>
</dbReference>
<dbReference type="GO" id="GO:0004828">
    <property type="term" value="F:serine-tRNA ligase activity"/>
    <property type="evidence" value="ECO:0007669"/>
    <property type="project" value="UniProtKB-UniRule"/>
</dbReference>
<dbReference type="InterPro" id="IPR006195">
    <property type="entry name" value="aa-tRNA-synth_II"/>
</dbReference>
<evidence type="ECO:0000256" key="3">
    <source>
        <dbReference type="ARBA" id="ARBA00022840"/>
    </source>
</evidence>
<sequence length="435" mass="47788">MPAIRYPCQVIDVKDLSENPDKFRASQRARGADESLVDAIISADAERRAALIHFETLRAEQNAFGKKVAKAKGEEKQALLAEVKELANAVKAASADADAAQAKHDELLRIIPNLIVDGVPAGGEDDFVVVKTVGTPREFPDFEPKDHLEIGELIGAIDMERGAKVSGARFYFLRGVGARLEMALLQMAMDQAIEAGFVPMITPTLVRPETMQGTGFDVKHDAEIYRLAEDDLYLVGTSEVALAGYHADEILDFSGGPIRYAGQSSCYRREAGSHGKDTRGIIRVHQFNKVEMFIYTTVEEAEAEHERLLAWEEEMLAKCELPYRVIDTAAGDLGMSAARKFDCEAWVPTQQAYRELTSTSNCTTFQARRLNVRERAFAADGTPKGTRSVATLNGTLATTRWIVAILEHHQNPDGSVNVPKALQKYLGGLEVLPVL</sequence>
<dbReference type="GO" id="GO:0005524">
    <property type="term" value="F:ATP binding"/>
    <property type="evidence" value="ECO:0007669"/>
    <property type="project" value="UniProtKB-UniRule"/>
</dbReference>
<feature type="binding site" evidence="6 8">
    <location>
        <begin position="355"/>
        <end position="358"/>
    </location>
    <ligand>
        <name>ATP</name>
        <dbReference type="ChEBI" id="CHEBI:30616"/>
    </ligand>
</feature>
<dbReference type="UniPathway" id="UPA00906">
    <property type="reaction ID" value="UER00895"/>
</dbReference>
<keyword evidence="1 6" id="KW-0436">Ligase</keyword>
<dbReference type="PROSITE" id="PS50862">
    <property type="entry name" value="AA_TRNA_LIGASE_II"/>
    <property type="match status" value="1"/>
</dbReference>
<dbReference type="InterPro" id="IPR002317">
    <property type="entry name" value="Ser-tRNA-ligase_type_1"/>
</dbReference>
<keyword evidence="4 6" id="KW-0648">Protein biosynthesis</keyword>
<comment type="subcellular location">
    <subcellularLocation>
        <location evidence="6">Cytoplasm</location>
    </subcellularLocation>
</comment>
<dbReference type="InterPro" id="IPR002314">
    <property type="entry name" value="aa-tRNA-synt_IIb"/>
</dbReference>
<evidence type="ECO:0000256" key="8">
    <source>
        <dbReference type="PIRSR" id="PIRSR001529-2"/>
    </source>
</evidence>
<feature type="binding site" evidence="7">
    <location>
        <position position="237"/>
    </location>
    <ligand>
        <name>L-serine</name>
        <dbReference type="ChEBI" id="CHEBI:33384"/>
    </ligand>
</feature>
<dbReference type="PRINTS" id="PR00981">
    <property type="entry name" value="TRNASYNTHSER"/>
</dbReference>
<organism evidence="11 12">
    <name type="scientific">Arthrobacter cupressi</name>
    <dbReference type="NCBI Taxonomy" id="1045773"/>
    <lineage>
        <taxon>Bacteria</taxon>
        <taxon>Bacillati</taxon>
        <taxon>Actinomycetota</taxon>
        <taxon>Actinomycetes</taxon>
        <taxon>Micrococcales</taxon>
        <taxon>Micrococcaceae</taxon>
        <taxon>Arthrobacter</taxon>
    </lineage>
</organism>
<feature type="binding site" evidence="7">
    <location>
        <position position="393"/>
    </location>
    <ligand>
        <name>L-serine</name>
        <dbReference type="ChEBI" id="CHEBI:33384"/>
    </ligand>
</feature>
<keyword evidence="5 6" id="KW-0030">Aminoacyl-tRNA synthetase</keyword>
<keyword evidence="2 6" id="KW-0547">Nucleotide-binding</keyword>
<dbReference type="GO" id="GO:0016260">
    <property type="term" value="P:selenocysteine biosynthetic process"/>
    <property type="evidence" value="ECO:0007669"/>
    <property type="project" value="UniProtKB-UniRule"/>
</dbReference>
<evidence type="ECO:0000313" key="11">
    <source>
        <dbReference type="EMBL" id="SDJ04365.1"/>
    </source>
</evidence>
<comment type="catalytic activity">
    <reaction evidence="6">
        <text>tRNA(Ser) + L-serine + ATP = L-seryl-tRNA(Ser) + AMP + diphosphate + H(+)</text>
        <dbReference type="Rhea" id="RHEA:12292"/>
        <dbReference type="Rhea" id="RHEA-COMP:9669"/>
        <dbReference type="Rhea" id="RHEA-COMP:9703"/>
        <dbReference type="ChEBI" id="CHEBI:15378"/>
        <dbReference type="ChEBI" id="CHEBI:30616"/>
        <dbReference type="ChEBI" id="CHEBI:33019"/>
        <dbReference type="ChEBI" id="CHEBI:33384"/>
        <dbReference type="ChEBI" id="CHEBI:78442"/>
        <dbReference type="ChEBI" id="CHEBI:78533"/>
        <dbReference type="ChEBI" id="CHEBI:456215"/>
        <dbReference type="EC" id="6.1.1.11"/>
    </reaction>
</comment>
<keyword evidence="12" id="KW-1185">Reference proteome</keyword>
<dbReference type="Gene3D" id="3.30.930.10">
    <property type="entry name" value="Bira Bifunctional Protein, Domain 2"/>
    <property type="match status" value="1"/>
</dbReference>
<reference evidence="12" key="1">
    <citation type="submission" date="2016-10" db="EMBL/GenBank/DDBJ databases">
        <authorList>
            <person name="Varghese N."/>
            <person name="Submissions S."/>
        </authorList>
    </citation>
    <scope>NUCLEOTIDE SEQUENCE [LARGE SCALE GENOMIC DNA]</scope>
    <source>
        <strain evidence="12">CGMCC 1.10783</strain>
    </source>
</reference>
<keyword evidence="9" id="KW-0175">Coiled coil</keyword>
<feature type="binding site" evidence="6">
    <location>
        <begin position="237"/>
        <end position="239"/>
    </location>
    <ligand>
        <name>L-serine</name>
        <dbReference type="ChEBI" id="CHEBI:33384"/>
    </ligand>
</feature>
<dbReference type="Gene3D" id="1.10.287.40">
    <property type="entry name" value="Serine-tRNA synthetase, tRNA binding domain"/>
    <property type="match status" value="1"/>
</dbReference>
<evidence type="ECO:0000256" key="6">
    <source>
        <dbReference type="HAMAP-Rule" id="MF_00176"/>
    </source>
</evidence>
<comment type="pathway">
    <text evidence="6">Aminoacyl-tRNA biosynthesis; selenocysteinyl-tRNA(Sec) biosynthesis; L-seryl-tRNA(Sec) from L-serine and tRNA(Sec): step 1/1.</text>
</comment>
<evidence type="ECO:0000256" key="4">
    <source>
        <dbReference type="ARBA" id="ARBA00022917"/>
    </source>
</evidence>
<dbReference type="GO" id="GO:0006434">
    <property type="term" value="P:seryl-tRNA aminoacylation"/>
    <property type="evidence" value="ECO:0007669"/>
    <property type="project" value="UniProtKB-UniRule"/>
</dbReference>
<feature type="binding site" evidence="6">
    <location>
        <position position="284"/>
    </location>
    <ligand>
        <name>ATP</name>
        <dbReference type="ChEBI" id="CHEBI:30616"/>
    </ligand>
</feature>
<comment type="subunit">
    <text evidence="6">Homodimer. The tRNA molecule binds across the dimer.</text>
</comment>
<dbReference type="Proteomes" id="UP000182130">
    <property type="component" value="Unassembled WGS sequence"/>
</dbReference>
<evidence type="ECO:0000256" key="7">
    <source>
        <dbReference type="PIRSR" id="PIRSR001529-1"/>
    </source>
</evidence>
<keyword evidence="6" id="KW-0963">Cytoplasm</keyword>
<protein>
    <recommendedName>
        <fullName evidence="6">Serine--tRNA ligase</fullName>
        <ecNumber evidence="6">6.1.1.11</ecNumber>
    </recommendedName>
    <alternativeName>
        <fullName evidence="6">Seryl-tRNA synthetase</fullName>
        <shortName evidence="6">SerRS</shortName>
    </alternativeName>
    <alternativeName>
        <fullName evidence="6">Seryl-tRNA(Ser/Sec) synthetase</fullName>
    </alternativeName>
</protein>
<evidence type="ECO:0000313" key="12">
    <source>
        <dbReference type="Proteomes" id="UP000182130"/>
    </source>
</evidence>